<comment type="similarity">
    <text evidence="1">Belongs to the sigma-70 factor family. ECF subfamily.</text>
</comment>
<dbReference type="RefSeq" id="WP_093198219.1">
    <property type="nucleotide sequence ID" value="NZ_FNGS01000002.1"/>
</dbReference>
<dbReference type="Pfam" id="PF04542">
    <property type="entry name" value="Sigma70_r2"/>
    <property type="match status" value="1"/>
</dbReference>
<dbReference type="SUPFAM" id="SSF88659">
    <property type="entry name" value="Sigma3 and sigma4 domains of RNA polymerase sigma factors"/>
    <property type="match status" value="1"/>
</dbReference>
<dbReference type="Proteomes" id="UP000198901">
    <property type="component" value="Unassembled WGS sequence"/>
</dbReference>
<reference evidence="7 8" key="1">
    <citation type="submission" date="2016-10" db="EMBL/GenBank/DDBJ databases">
        <authorList>
            <person name="de Groot N.N."/>
        </authorList>
    </citation>
    <scope>NUCLEOTIDE SEQUENCE [LARGE SCALE GENOMIC DNA]</scope>
    <source>
        <strain evidence="7 8">DSM 21668</strain>
    </source>
</reference>
<evidence type="ECO:0000256" key="3">
    <source>
        <dbReference type="ARBA" id="ARBA00023082"/>
    </source>
</evidence>
<dbReference type="NCBIfam" id="TIGR02937">
    <property type="entry name" value="sigma70-ECF"/>
    <property type="match status" value="1"/>
</dbReference>
<keyword evidence="4" id="KW-0804">Transcription</keyword>
<dbReference type="STRING" id="563176.SAMN04488090_0842"/>
<evidence type="ECO:0000313" key="7">
    <source>
        <dbReference type="EMBL" id="SDL43636.1"/>
    </source>
</evidence>
<evidence type="ECO:0000259" key="5">
    <source>
        <dbReference type="Pfam" id="PF04542"/>
    </source>
</evidence>
<dbReference type="Gene3D" id="1.10.1740.10">
    <property type="match status" value="1"/>
</dbReference>
<dbReference type="InterPro" id="IPR013325">
    <property type="entry name" value="RNA_pol_sigma_r2"/>
</dbReference>
<dbReference type="SUPFAM" id="SSF88946">
    <property type="entry name" value="Sigma2 domain of RNA polymerase sigma factors"/>
    <property type="match status" value="1"/>
</dbReference>
<dbReference type="PANTHER" id="PTHR43133:SF46">
    <property type="entry name" value="RNA POLYMERASE SIGMA-70 FACTOR ECF SUBFAMILY"/>
    <property type="match status" value="1"/>
</dbReference>
<keyword evidence="2" id="KW-0805">Transcription regulation</keyword>
<dbReference type="Pfam" id="PF08281">
    <property type="entry name" value="Sigma70_r4_2"/>
    <property type="match status" value="1"/>
</dbReference>
<dbReference type="InterPro" id="IPR007627">
    <property type="entry name" value="RNA_pol_sigma70_r2"/>
</dbReference>
<evidence type="ECO:0000313" key="8">
    <source>
        <dbReference type="Proteomes" id="UP000198901"/>
    </source>
</evidence>
<keyword evidence="3" id="KW-0731">Sigma factor</keyword>
<dbReference type="InterPro" id="IPR014284">
    <property type="entry name" value="RNA_pol_sigma-70_dom"/>
</dbReference>
<dbReference type="PANTHER" id="PTHR43133">
    <property type="entry name" value="RNA POLYMERASE ECF-TYPE SIGMA FACTO"/>
    <property type="match status" value="1"/>
</dbReference>
<feature type="domain" description="RNA polymerase sigma factor 70 region 4 type 2" evidence="6">
    <location>
        <begin position="115"/>
        <end position="166"/>
    </location>
</feature>
<evidence type="ECO:0000256" key="4">
    <source>
        <dbReference type="ARBA" id="ARBA00023163"/>
    </source>
</evidence>
<proteinExistence type="inferred from homology"/>
<dbReference type="InterPro" id="IPR013249">
    <property type="entry name" value="RNA_pol_sigma70_r4_t2"/>
</dbReference>
<dbReference type="OrthoDB" id="665113at2"/>
<evidence type="ECO:0000256" key="1">
    <source>
        <dbReference type="ARBA" id="ARBA00010641"/>
    </source>
</evidence>
<dbReference type="GO" id="GO:0006352">
    <property type="term" value="P:DNA-templated transcription initiation"/>
    <property type="evidence" value="ECO:0007669"/>
    <property type="project" value="InterPro"/>
</dbReference>
<feature type="domain" description="RNA polymerase sigma-70 region 2" evidence="5">
    <location>
        <begin position="17"/>
        <end position="83"/>
    </location>
</feature>
<gene>
    <name evidence="7" type="ORF">SAMN04488090_0842</name>
</gene>
<name>A0A1G9K2C7_9BACT</name>
<evidence type="ECO:0000259" key="6">
    <source>
        <dbReference type="Pfam" id="PF08281"/>
    </source>
</evidence>
<keyword evidence="8" id="KW-1185">Reference proteome</keyword>
<dbReference type="EMBL" id="FNGS01000002">
    <property type="protein sequence ID" value="SDL43636.1"/>
    <property type="molecule type" value="Genomic_DNA"/>
</dbReference>
<sequence length="171" mass="19994">MHSDHPFLLTEESFRLLYLSLAKRLYRLCHYYLRDEEEAREIVQEVFRSFWERRADLRLSGPPEAYLIQSTKNLINRHFRDKSTHQAHLNEAAALRPVSEETTEQMVLFSQLSARIAELVGALPGLTAHVFRLSREQGLGNREIAVRLDISEKAVEYHLTKSLAHLRRNLE</sequence>
<dbReference type="AlphaFoldDB" id="A0A1G9K2C7"/>
<dbReference type="InterPro" id="IPR013324">
    <property type="entry name" value="RNA_pol_sigma_r3/r4-like"/>
</dbReference>
<dbReference type="GO" id="GO:0016987">
    <property type="term" value="F:sigma factor activity"/>
    <property type="evidence" value="ECO:0007669"/>
    <property type="project" value="UniProtKB-KW"/>
</dbReference>
<accession>A0A1G9K2C7</accession>
<dbReference type="Gene3D" id="1.10.10.10">
    <property type="entry name" value="Winged helix-like DNA-binding domain superfamily/Winged helix DNA-binding domain"/>
    <property type="match status" value="1"/>
</dbReference>
<evidence type="ECO:0000256" key="2">
    <source>
        <dbReference type="ARBA" id="ARBA00023015"/>
    </source>
</evidence>
<dbReference type="InterPro" id="IPR039425">
    <property type="entry name" value="RNA_pol_sigma-70-like"/>
</dbReference>
<organism evidence="7 8">
    <name type="scientific">Siphonobacter aquaeclarae</name>
    <dbReference type="NCBI Taxonomy" id="563176"/>
    <lineage>
        <taxon>Bacteria</taxon>
        <taxon>Pseudomonadati</taxon>
        <taxon>Bacteroidota</taxon>
        <taxon>Cytophagia</taxon>
        <taxon>Cytophagales</taxon>
        <taxon>Cytophagaceae</taxon>
        <taxon>Siphonobacter</taxon>
    </lineage>
</organism>
<dbReference type="InterPro" id="IPR036388">
    <property type="entry name" value="WH-like_DNA-bd_sf"/>
</dbReference>
<dbReference type="GO" id="GO:0003677">
    <property type="term" value="F:DNA binding"/>
    <property type="evidence" value="ECO:0007669"/>
    <property type="project" value="InterPro"/>
</dbReference>
<protein>
    <submittedName>
        <fullName evidence="7">RNA polymerase sigma-70 factor, ECF subfamily</fullName>
    </submittedName>
</protein>